<feature type="transmembrane region" description="Helical" evidence="1">
    <location>
        <begin position="55"/>
        <end position="79"/>
    </location>
</feature>
<comment type="caution">
    <text evidence="4">The sequence shown here is derived from an EMBL/GenBank/DDBJ whole genome shotgun (WGS) entry which is preliminary data.</text>
</comment>
<reference evidence="2" key="3">
    <citation type="submission" date="2023-01" db="EMBL/GenBank/DDBJ databases">
        <title>Human gut microbiome strain richness.</title>
        <authorList>
            <person name="Chen-Liaw A."/>
        </authorList>
    </citation>
    <scope>NUCLEOTIDE SEQUENCE</scope>
    <source>
        <strain evidence="2">RTP21484st1_E5_RTP21484_190118</strain>
    </source>
</reference>
<gene>
    <name evidence="4" type="ORF">FSA05_16880</name>
    <name evidence="3" type="ORF">GKD67_18805</name>
    <name evidence="2" type="ORF">PN599_14065</name>
</gene>
<keyword evidence="1" id="KW-0472">Membrane</keyword>
<keyword evidence="1" id="KW-0812">Transmembrane</keyword>
<accession>A0A5C6K8T6</accession>
<dbReference type="EMBL" id="VOHW01000012">
    <property type="protein sequence ID" value="TWV59767.1"/>
    <property type="molecule type" value="Genomic_DNA"/>
</dbReference>
<dbReference type="EMBL" id="WKMY01000017">
    <property type="protein sequence ID" value="MRY95245.1"/>
    <property type="molecule type" value="Genomic_DNA"/>
</dbReference>
<reference evidence="4 5" key="2">
    <citation type="submission" date="2019-07" db="EMBL/GenBank/DDBJ databases">
        <title>Genome sequencing of Parabacteroides distasonis iSURF_7.</title>
        <authorList>
            <person name="Degefu H.N."/>
            <person name="Ruoff K.L."/>
            <person name="Price C.E."/>
            <person name="Valls R.A."/>
            <person name="O'Toole G.A."/>
        </authorList>
    </citation>
    <scope>NUCLEOTIDE SEQUENCE [LARGE SCALE GENOMIC DNA]</scope>
    <source>
        <strain evidence="4 5">CFPLTA003_1B</strain>
    </source>
</reference>
<evidence type="ECO:0000313" key="2">
    <source>
        <dbReference type="EMBL" id="MDB9006123.1"/>
    </source>
</evidence>
<evidence type="ECO:0000313" key="4">
    <source>
        <dbReference type="EMBL" id="TWV59767.1"/>
    </source>
</evidence>
<name>A0A5C6K8T6_PARDI</name>
<feature type="transmembrane region" description="Helical" evidence="1">
    <location>
        <begin position="28"/>
        <end position="49"/>
    </location>
</feature>
<sequence>MGKWNDLQEQVKEGREREKARKENLGKFFYDLAKLTFAGVVICGVIPLYKNPNDFSQWVMLITGLGGTGMIAVCANRIFK</sequence>
<dbReference type="EMBL" id="JAQMPJ010000013">
    <property type="protein sequence ID" value="MDB9006123.1"/>
    <property type="molecule type" value="Genomic_DNA"/>
</dbReference>
<dbReference type="Proteomes" id="UP000315827">
    <property type="component" value="Unassembled WGS sequence"/>
</dbReference>
<proteinExistence type="predicted"/>
<dbReference type="Proteomes" id="UP000461276">
    <property type="component" value="Unassembled WGS sequence"/>
</dbReference>
<evidence type="ECO:0000313" key="3">
    <source>
        <dbReference type="EMBL" id="MRY95245.1"/>
    </source>
</evidence>
<evidence type="ECO:0000313" key="5">
    <source>
        <dbReference type="Proteomes" id="UP000315827"/>
    </source>
</evidence>
<dbReference type="AlphaFoldDB" id="A0A5C6K8T6"/>
<evidence type="ECO:0000256" key="1">
    <source>
        <dbReference type="SAM" id="Phobius"/>
    </source>
</evidence>
<protein>
    <submittedName>
        <fullName evidence="4">Uncharacterized protein</fullName>
    </submittedName>
</protein>
<dbReference type="InterPro" id="IPR046568">
    <property type="entry name" value="DUF6722"/>
</dbReference>
<dbReference type="Pfam" id="PF20482">
    <property type="entry name" value="DUF6722"/>
    <property type="match status" value="1"/>
</dbReference>
<organism evidence="4 5">
    <name type="scientific">Parabacteroides distasonis</name>
    <dbReference type="NCBI Taxonomy" id="823"/>
    <lineage>
        <taxon>Bacteria</taxon>
        <taxon>Pseudomonadati</taxon>
        <taxon>Bacteroidota</taxon>
        <taxon>Bacteroidia</taxon>
        <taxon>Bacteroidales</taxon>
        <taxon>Tannerellaceae</taxon>
        <taxon>Parabacteroides</taxon>
    </lineage>
</organism>
<keyword evidence="1" id="KW-1133">Transmembrane helix</keyword>
<reference evidence="3 6" key="1">
    <citation type="journal article" date="2019" name="Nat. Med.">
        <title>A library of human gut bacterial isolates paired with longitudinal multiomics data enables mechanistic microbiome research.</title>
        <authorList>
            <person name="Poyet M."/>
            <person name="Groussin M."/>
            <person name="Gibbons S.M."/>
            <person name="Avila-Pacheco J."/>
            <person name="Jiang X."/>
            <person name="Kearney S.M."/>
            <person name="Perrotta A.R."/>
            <person name="Berdy B."/>
            <person name="Zhao S."/>
            <person name="Lieberman T.D."/>
            <person name="Swanson P.K."/>
            <person name="Smith M."/>
            <person name="Roesemann S."/>
            <person name="Alexander J.E."/>
            <person name="Rich S.A."/>
            <person name="Livny J."/>
            <person name="Vlamakis H."/>
            <person name="Clish C."/>
            <person name="Bullock K."/>
            <person name="Deik A."/>
            <person name="Scott J."/>
            <person name="Pierce K.A."/>
            <person name="Xavier R.J."/>
            <person name="Alm E.J."/>
        </authorList>
    </citation>
    <scope>NUCLEOTIDE SEQUENCE [LARGE SCALE GENOMIC DNA]</scope>
    <source>
        <strain evidence="3 6">BIOML-A9</strain>
    </source>
</reference>
<evidence type="ECO:0000313" key="6">
    <source>
        <dbReference type="Proteomes" id="UP000461276"/>
    </source>
</evidence>
<dbReference type="RefSeq" id="WP_009018619.1">
    <property type="nucleotide sequence ID" value="NZ_CACRUW010000002.1"/>
</dbReference>
<dbReference type="Proteomes" id="UP001210126">
    <property type="component" value="Unassembled WGS sequence"/>
</dbReference>